<dbReference type="RefSeq" id="WP_192763514.1">
    <property type="nucleotide sequence ID" value="NZ_JADBDZ010000001.1"/>
</dbReference>
<dbReference type="NCBIfam" id="TIGR03469">
    <property type="entry name" value="HpnB"/>
    <property type="match status" value="1"/>
</dbReference>
<gene>
    <name evidence="2" type="ORF">H4W34_007513</name>
</gene>
<evidence type="ECO:0000256" key="1">
    <source>
        <dbReference type="SAM" id="Phobius"/>
    </source>
</evidence>
<comment type="caution">
    <text evidence="2">The sequence shown here is derived from an EMBL/GenBank/DDBJ whole genome shotgun (WGS) entry which is preliminary data.</text>
</comment>
<dbReference type="Gene3D" id="3.90.550.10">
    <property type="entry name" value="Spore Coat Polysaccharide Biosynthesis Protein SpsA, Chain A"/>
    <property type="match status" value="1"/>
</dbReference>
<feature type="transmembrane region" description="Helical" evidence="1">
    <location>
        <begin position="279"/>
        <end position="299"/>
    </location>
</feature>
<dbReference type="CDD" id="cd00761">
    <property type="entry name" value="Glyco_tranf_GTA_type"/>
    <property type="match status" value="1"/>
</dbReference>
<keyword evidence="1" id="KW-0472">Membrane</keyword>
<dbReference type="PANTHER" id="PTHR43646:SF3">
    <property type="entry name" value="SLR1566 PROTEIN"/>
    <property type="match status" value="1"/>
</dbReference>
<organism evidence="2 3">
    <name type="scientific">Actinomadura algeriensis</name>
    <dbReference type="NCBI Taxonomy" id="1679523"/>
    <lineage>
        <taxon>Bacteria</taxon>
        <taxon>Bacillati</taxon>
        <taxon>Actinomycetota</taxon>
        <taxon>Actinomycetes</taxon>
        <taxon>Streptosporangiales</taxon>
        <taxon>Thermomonosporaceae</taxon>
        <taxon>Actinomadura</taxon>
    </lineage>
</organism>
<evidence type="ECO:0000313" key="2">
    <source>
        <dbReference type="EMBL" id="MBE1537680.1"/>
    </source>
</evidence>
<feature type="transmembrane region" description="Helical" evidence="1">
    <location>
        <begin position="311"/>
        <end position="330"/>
    </location>
</feature>
<dbReference type="SUPFAM" id="SSF53448">
    <property type="entry name" value="Nucleotide-diphospho-sugar transferases"/>
    <property type="match status" value="1"/>
</dbReference>
<protein>
    <submittedName>
        <fullName evidence="2">Hopene-associated glycosyltransferase HpnB</fullName>
    </submittedName>
</protein>
<dbReference type="Proteomes" id="UP000627838">
    <property type="component" value="Unassembled WGS sequence"/>
</dbReference>
<proteinExistence type="predicted"/>
<accession>A0ABR9K4B8</accession>
<dbReference type="Pfam" id="PF13641">
    <property type="entry name" value="Glyco_tranf_2_3"/>
    <property type="match status" value="1"/>
</dbReference>
<dbReference type="EMBL" id="JADBDZ010000001">
    <property type="protein sequence ID" value="MBE1537680.1"/>
    <property type="molecule type" value="Genomic_DNA"/>
</dbReference>
<reference evidence="2 3" key="1">
    <citation type="submission" date="2020-10" db="EMBL/GenBank/DDBJ databases">
        <title>Sequencing the genomes of 1000 actinobacteria strains.</title>
        <authorList>
            <person name="Klenk H.-P."/>
        </authorList>
    </citation>
    <scope>NUCLEOTIDE SEQUENCE [LARGE SCALE GENOMIC DNA]</scope>
    <source>
        <strain evidence="2 3">DSM 46744</strain>
    </source>
</reference>
<keyword evidence="3" id="KW-1185">Reference proteome</keyword>
<dbReference type="InterPro" id="IPR017832">
    <property type="entry name" value="Glyco_trans_2_hopen-assoc_HpnB"/>
</dbReference>
<keyword evidence="1" id="KW-1133">Transmembrane helix</keyword>
<keyword evidence="1" id="KW-0812">Transmembrane</keyword>
<feature type="transmembrane region" description="Helical" evidence="1">
    <location>
        <begin position="174"/>
        <end position="192"/>
    </location>
</feature>
<dbReference type="PANTHER" id="PTHR43646">
    <property type="entry name" value="GLYCOSYLTRANSFERASE"/>
    <property type="match status" value="1"/>
</dbReference>
<evidence type="ECO:0000313" key="3">
    <source>
        <dbReference type="Proteomes" id="UP000627838"/>
    </source>
</evidence>
<name>A0ABR9K4B8_9ACTN</name>
<dbReference type="InterPro" id="IPR029044">
    <property type="entry name" value="Nucleotide-diphossugar_trans"/>
</dbReference>
<sequence length="377" mass="40174">MVFLDVLASAALAGWVYLAAGHGGFWRTGPEPAAGPEPRAWPDVVAVVPARDEASVLPETLPTLLAQEYPGRFEVVLVDDGSTDGTADTARRLADGTAARLRVVSAAERPDGWAGKVWAMREGVRAAGEPAFVLFTDADIAYAPGTVARLVRTAVGEDRDLVSRMATLGTRTPWERALVPAFVYFFALLYPFRRVGRPGARTAAAAGGCMLVRRAVLARAGGLAAIRGALIDDVALGRLIKRAGGRCRLDLDRDVVSRRRYPRPADLWHMVARSAYDQLRYSPALLAGTVAGLVLLFAVPPAATVAGGPAAVLGLSAWTIMAATYAPMLLHYRLSPLRAPVLPLVALAYAAMTVDSARRHHTGRGGVWKGRTAVRTR</sequence>